<protein>
    <submittedName>
        <fullName evidence="6">DNA cytosine methyltransferase</fullName>
    </submittedName>
</protein>
<evidence type="ECO:0000313" key="6">
    <source>
        <dbReference type="EMBL" id="PWE52010.1"/>
    </source>
</evidence>
<gene>
    <name evidence="6" type="ORF">DEM27_33385</name>
</gene>
<name>A0A2U2DFD7_9HYPH</name>
<feature type="region of interest" description="Disordered" evidence="5">
    <location>
        <begin position="197"/>
        <end position="232"/>
    </location>
</feature>
<organism evidence="6 7">
    <name type="scientific">Metarhizobium album</name>
    <dbReference type="NCBI Taxonomy" id="2182425"/>
    <lineage>
        <taxon>Bacteria</taxon>
        <taxon>Pseudomonadati</taxon>
        <taxon>Pseudomonadota</taxon>
        <taxon>Alphaproteobacteria</taxon>
        <taxon>Hyphomicrobiales</taxon>
        <taxon>Rhizobiaceae</taxon>
        <taxon>Metarhizobium</taxon>
    </lineage>
</organism>
<keyword evidence="1 6" id="KW-0489">Methyltransferase</keyword>
<dbReference type="EMBL" id="QFBC01000057">
    <property type="protein sequence ID" value="PWE52010.1"/>
    <property type="molecule type" value="Genomic_DNA"/>
</dbReference>
<dbReference type="AlphaFoldDB" id="A0A2U2DFD7"/>
<dbReference type="GO" id="GO:0032259">
    <property type="term" value="P:methylation"/>
    <property type="evidence" value="ECO:0007669"/>
    <property type="project" value="UniProtKB-KW"/>
</dbReference>
<dbReference type="RefSeq" id="WP_109462518.1">
    <property type="nucleotide sequence ID" value="NZ_QFBC01000057.1"/>
</dbReference>
<dbReference type="OrthoDB" id="9813719at2"/>
<evidence type="ECO:0000256" key="2">
    <source>
        <dbReference type="ARBA" id="ARBA00022679"/>
    </source>
</evidence>
<keyword evidence="3" id="KW-0680">Restriction system</keyword>
<comment type="catalytic activity">
    <reaction evidence="4">
        <text>a 2'-deoxycytidine in DNA + S-adenosyl-L-methionine = a 5-methyl-2'-deoxycytidine in DNA + S-adenosyl-L-homocysteine + H(+)</text>
        <dbReference type="Rhea" id="RHEA:13681"/>
        <dbReference type="Rhea" id="RHEA-COMP:11369"/>
        <dbReference type="Rhea" id="RHEA-COMP:11370"/>
        <dbReference type="ChEBI" id="CHEBI:15378"/>
        <dbReference type="ChEBI" id="CHEBI:57856"/>
        <dbReference type="ChEBI" id="CHEBI:59789"/>
        <dbReference type="ChEBI" id="CHEBI:85452"/>
        <dbReference type="ChEBI" id="CHEBI:85454"/>
        <dbReference type="EC" id="2.1.1.37"/>
    </reaction>
</comment>
<sequence>MTAYYNEIDPYAAQWLRNLIAAGHIAPGDVDERSIVDVQPDDLKGYTQCHFFAGIGGWSYAARLAGWHDDRPLWTGSCPCQPFSEAGRRKGQTDERHLWPTLFELIRARRPDVVMGEQVAAAIGQNWLDGVHSDLEGIGYSCGATVVPACAVNAPHRRDRLWFVADTARPGQSHEPECAQPEDEGRAVVFVRSKLGADSRSDDGATPTGGSDGTSREPSWSSAGWATGADGKTRRVEPGLSLLVDGVPARMGRLRAYGNAIVPQVAAEVIGAYMEIAA</sequence>
<evidence type="ECO:0000313" key="7">
    <source>
        <dbReference type="Proteomes" id="UP000245252"/>
    </source>
</evidence>
<keyword evidence="7" id="KW-1185">Reference proteome</keyword>
<dbReference type="SUPFAM" id="SSF53335">
    <property type="entry name" value="S-adenosyl-L-methionine-dependent methyltransferases"/>
    <property type="match status" value="1"/>
</dbReference>
<dbReference type="InterPro" id="IPR029063">
    <property type="entry name" value="SAM-dependent_MTases_sf"/>
</dbReference>
<dbReference type="GO" id="GO:0003886">
    <property type="term" value="F:DNA (cytosine-5-)-methyltransferase activity"/>
    <property type="evidence" value="ECO:0007669"/>
    <property type="project" value="UniProtKB-EC"/>
</dbReference>
<keyword evidence="2 6" id="KW-0808">Transferase</keyword>
<dbReference type="InterPro" id="IPR001525">
    <property type="entry name" value="C5_MeTfrase"/>
</dbReference>
<dbReference type="Proteomes" id="UP000245252">
    <property type="component" value="Unassembled WGS sequence"/>
</dbReference>
<dbReference type="GO" id="GO:0009307">
    <property type="term" value="P:DNA restriction-modification system"/>
    <property type="evidence" value="ECO:0007669"/>
    <property type="project" value="UniProtKB-KW"/>
</dbReference>
<evidence type="ECO:0000256" key="4">
    <source>
        <dbReference type="ARBA" id="ARBA00047422"/>
    </source>
</evidence>
<reference evidence="6 7" key="1">
    <citation type="submission" date="2018-05" db="EMBL/GenBank/DDBJ databases">
        <title>The draft genome of strain NS-104.</title>
        <authorList>
            <person name="Hang P."/>
            <person name="Jiang J."/>
        </authorList>
    </citation>
    <scope>NUCLEOTIDE SEQUENCE [LARGE SCALE GENOMIC DNA]</scope>
    <source>
        <strain evidence="6 7">NS-104</strain>
    </source>
</reference>
<dbReference type="Pfam" id="PF00145">
    <property type="entry name" value="DNA_methylase"/>
    <property type="match status" value="1"/>
</dbReference>
<evidence type="ECO:0000256" key="3">
    <source>
        <dbReference type="ARBA" id="ARBA00022747"/>
    </source>
</evidence>
<evidence type="ECO:0000256" key="5">
    <source>
        <dbReference type="SAM" id="MobiDB-lite"/>
    </source>
</evidence>
<accession>A0A2U2DFD7</accession>
<evidence type="ECO:0000256" key="1">
    <source>
        <dbReference type="ARBA" id="ARBA00022603"/>
    </source>
</evidence>
<comment type="caution">
    <text evidence="6">The sequence shown here is derived from an EMBL/GenBank/DDBJ whole genome shotgun (WGS) entry which is preliminary data.</text>
</comment>
<dbReference type="Gene3D" id="3.40.50.150">
    <property type="entry name" value="Vaccinia Virus protein VP39"/>
    <property type="match status" value="1"/>
</dbReference>
<proteinExistence type="predicted"/>